<dbReference type="OrthoDB" id="4757095at2759"/>
<dbReference type="AlphaFoldDB" id="A0A6A6V6G0"/>
<reference evidence="2" key="1">
    <citation type="journal article" date="2020" name="Stud. Mycol.">
        <title>101 Dothideomycetes genomes: a test case for predicting lifestyles and emergence of pathogens.</title>
        <authorList>
            <person name="Haridas S."/>
            <person name="Albert R."/>
            <person name="Binder M."/>
            <person name="Bloem J."/>
            <person name="Labutti K."/>
            <person name="Salamov A."/>
            <person name="Andreopoulos B."/>
            <person name="Baker S."/>
            <person name="Barry K."/>
            <person name="Bills G."/>
            <person name="Bluhm B."/>
            <person name="Cannon C."/>
            <person name="Castanera R."/>
            <person name="Culley D."/>
            <person name="Daum C."/>
            <person name="Ezra D."/>
            <person name="Gonzalez J."/>
            <person name="Henrissat B."/>
            <person name="Kuo A."/>
            <person name="Liang C."/>
            <person name="Lipzen A."/>
            <person name="Lutzoni F."/>
            <person name="Magnuson J."/>
            <person name="Mondo S."/>
            <person name="Nolan M."/>
            <person name="Ohm R."/>
            <person name="Pangilinan J."/>
            <person name="Park H.-J."/>
            <person name="Ramirez L."/>
            <person name="Alfaro M."/>
            <person name="Sun H."/>
            <person name="Tritt A."/>
            <person name="Yoshinaga Y."/>
            <person name="Zwiers L.-H."/>
            <person name="Turgeon B."/>
            <person name="Goodwin S."/>
            <person name="Spatafora J."/>
            <person name="Crous P."/>
            <person name="Grigoriev I."/>
        </authorList>
    </citation>
    <scope>NUCLEOTIDE SEQUENCE</scope>
    <source>
        <strain evidence="2">CBS 119925</strain>
    </source>
</reference>
<dbReference type="Proteomes" id="UP000799440">
    <property type="component" value="Unassembled WGS sequence"/>
</dbReference>
<sequence>MSRTSTFLTWMPGVQWIPHDIPADGSGNARNEKPKSKSGRLQFLHPSLLKYSRYPVYRRRVSTISLTGESNKALEARTCDQLESLMFGKLPYELRLMVYEYLVGEGETVHLTLAGAEKKRKYGHFILDEGIIGRQEQTMRECGCKVLVGGGVCRKLSGVLGLAMSCRRASSETIHLLYAPNTFSLLHATHLFYLPSQIPYQRLNSIHTLHLRWTIRALPFLRRPTSPNRYAYPEDTANWIQGWNILSNMQGLRELYVVLCETKGQRIWERGWTDAEEKLMAEVKGVVRPQMFVVVLPYESCRVDGWEWGDCSVELRRPMVEE</sequence>
<proteinExistence type="predicted"/>
<keyword evidence="3" id="KW-1185">Reference proteome</keyword>
<dbReference type="Pfam" id="PF24864">
    <property type="entry name" value="DUF7730"/>
    <property type="match status" value="1"/>
</dbReference>
<name>A0A6A6V6G0_9PLEO</name>
<feature type="domain" description="DUF7730" evidence="1">
    <location>
        <begin position="80"/>
        <end position="318"/>
    </location>
</feature>
<accession>A0A6A6V6G0</accession>
<evidence type="ECO:0000259" key="1">
    <source>
        <dbReference type="Pfam" id="PF24864"/>
    </source>
</evidence>
<dbReference type="PANTHER" id="PTHR38790">
    <property type="entry name" value="2EXR DOMAIN-CONTAINING PROTEIN-RELATED"/>
    <property type="match status" value="1"/>
</dbReference>
<dbReference type="InterPro" id="IPR056632">
    <property type="entry name" value="DUF7730"/>
</dbReference>
<dbReference type="PANTHER" id="PTHR38790:SF9">
    <property type="entry name" value="F-BOX DOMAIN-CONTAINING PROTEIN"/>
    <property type="match status" value="1"/>
</dbReference>
<protein>
    <recommendedName>
        <fullName evidence="1">DUF7730 domain-containing protein</fullName>
    </recommendedName>
</protein>
<dbReference type="EMBL" id="MU006578">
    <property type="protein sequence ID" value="KAF2746272.1"/>
    <property type="molecule type" value="Genomic_DNA"/>
</dbReference>
<evidence type="ECO:0000313" key="2">
    <source>
        <dbReference type="EMBL" id="KAF2746272.1"/>
    </source>
</evidence>
<gene>
    <name evidence="2" type="ORF">M011DRAFT_404597</name>
</gene>
<evidence type="ECO:0000313" key="3">
    <source>
        <dbReference type="Proteomes" id="UP000799440"/>
    </source>
</evidence>
<organism evidence="2 3">
    <name type="scientific">Sporormia fimetaria CBS 119925</name>
    <dbReference type="NCBI Taxonomy" id="1340428"/>
    <lineage>
        <taxon>Eukaryota</taxon>
        <taxon>Fungi</taxon>
        <taxon>Dikarya</taxon>
        <taxon>Ascomycota</taxon>
        <taxon>Pezizomycotina</taxon>
        <taxon>Dothideomycetes</taxon>
        <taxon>Pleosporomycetidae</taxon>
        <taxon>Pleosporales</taxon>
        <taxon>Sporormiaceae</taxon>
        <taxon>Sporormia</taxon>
    </lineage>
</organism>